<sequence>MNRIQFFSPAPWPANEAARQAAVETYRLAEAGKDPDLQAIVESAALLFDTPNAAMSILDGDIQRLFVRLGFDVEQTPRATSFCGHVILAPDRVTVVDDPTRDPRFSGNPVVQDEPYIRFYVGAPLVTTQGVLGALCVFDSRPHCVDEAQRAWLMELAGHAVALLDSRYR</sequence>
<dbReference type="OrthoDB" id="9812260at2"/>
<feature type="domain" description="GAF" evidence="1">
    <location>
        <begin position="37"/>
        <end position="160"/>
    </location>
</feature>
<proteinExistence type="predicted"/>
<gene>
    <name evidence="2" type="ORF">CLG96_17435</name>
</gene>
<dbReference type="SUPFAM" id="SSF55781">
    <property type="entry name" value="GAF domain-like"/>
    <property type="match status" value="1"/>
</dbReference>
<dbReference type="Gene3D" id="3.30.450.40">
    <property type="match status" value="1"/>
</dbReference>
<dbReference type="PANTHER" id="PTHR43102">
    <property type="entry name" value="SLR1143 PROTEIN"/>
    <property type="match status" value="1"/>
</dbReference>
<evidence type="ECO:0000313" key="2">
    <source>
        <dbReference type="EMBL" id="PTQ07337.1"/>
    </source>
</evidence>
<accession>A0A2T5FTE4</accession>
<dbReference type="RefSeq" id="WP_107969978.1">
    <property type="nucleotide sequence ID" value="NZ_NWBU01000018.1"/>
</dbReference>
<dbReference type="AlphaFoldDB" id="A0A2T5FTE4"/>
<dbReference type="PANTHER" id="PTHR43102:SF2">
    <property type="entry name" value="GAF DOMAIN-CONTAINING PROTEIN"/>
    <property type="match status" value="1"/>
</dbReference>
<evidence type="ECO:0000313" key="3">
    <source>
        <dbReference type="Proteomes" id="UP000244162"/>
    </source>
</evidence>
<dbReference type="EMBL" id="NWBU01000018">
    <property type="protein sequence ID" value="PTQ07337.1"/>
    <property type="molecule type" value="Genomic_DNA"/>
</dbReference>
<comment type="caution">
    <text evidence="2">The sequence shown here is derived from an EMBL/GenBank/DDBJ whole genome shotgun (WGS) entry which is preliminary data.</text>
</comment>
<dbReference type="InterPro" id="IPR029016">
    <property type="entry name" value="GAF-like_dom_sf"/>
</dbReference>
<protein>
    <submittedName>
        <fullName evidence="2">Diguanylate cyclase</fullName>
    </submittedName>
</protein>
<keyword evidence="3" id="KW-1185">Reference proteome</keyword>
<reference evidence="2 3" key="1">
    <citation type="submission" date="2017-09" db="EMBL/GenBank/DDBJ databases">
        <title>Sphingomonas panjinensis sp.nov., isolated from oil-contaminated soil.</title>
        <authorList>
            <person name="Wang L."/>
            <person name="Chen L."/>
        </authorList>
    </citation>
    <scope>NUCLEOTIDE SEQUENCE [LARGE SCALE GENOMIC DNA]</scope>
    <source>
        <strain evidence="2 3">FW-11</strain>
    </source>
</reference>
<dbReference type="Proteomes" id="UP000244162">
    <property type="component" value="Unassembled WGS sequence"/>
</dbReference>
<dbReference type="Pfam" id="PF01590">
    <property type="entry name" value="GAF"/>
    <property type="match status" value="1"/>
</dbReference>
<dbReference type="InterPro" id="IPR003018">
    <property type="entry name" value="GAF"/>
</dbReference>
<evidence type="ECO:0000259" key="1">
    <source>
        <dbReference type="Pfam" id="PF01590"/>
    </source>
</evidence>
<name>A0A2T5FTE4_9SPHN</name>
<organism evidence="2 3">
    <name type="scientific">Sphingomonas oleivorans</name>
    <dbReference type="NCBI Taxonomy" id="1735121"/>
    <lineage>
        <taxon>Bacteria</taxon>
        <taxon>Pseudomonadati</taxon>
        <taxon>Pseudomonadota</taxon>
        <taxon>Alphaproteobacteria</taxon>
        <taxon>Sphingomonadales</taxon>
        <taxon>Sphingomonadaceae</taxon>
        <taxon>Sphingomonas</taxon>
    </lineage>
</organism>